<dbReference type="InterPro" id="IPR017907">
    <property type="entry name" value="Znf_RING_CS"/>
</dbReference>
<dbReference type="PANTHER" id="PTHR45626">
    <property type="entry name" value="TRANSCRIPTION TERMINATION FACTOR 2-RELATED"/>
    <property type="match status" value="1"/>
</dbReference>
<dbReference type="GO" id="GO:0005524">
    <property type="term" value="F:ATP binding"/>
    <property type="evidence" value="ECO:0007669"/>
    <property type="project" value="UniProtKB-KW"/>
</dbReference>
<keyword evidence="6 13" id="KW-0863">Zinc-finger</keyword>
<organism evidence="18 19">
    <name type="scientific">Pholiota conissans</name>
    <dbReference type="NCBI Taxonomy" id="109636"/>
    <lineage>
        <taxon>Eukaryota</taxon>
        <taxon>Fungi</taxon>
        <taxon>Dikarya</taxon>
        <taxon>Basidiomycota</taxon>
        <taxon>Agaricomycotina</taxon>
        <taxon>Agaricomycetes</taxon>
        <taxon>Agaricomycetidae</taxon>
        <taxon>Agaricales</taxon>
        <taxon>Agaricineae</taxon>
        <taxon>Strophariaceae</taxon>
        <taxon>Pholiota</taxon>
    </lineage>
</organism>
<feature type="domain" description="RING-type" evidence="15">
    <location>
        <begin position="882"/>
        <end position="927"/>
    </location>
</feature>
<sequence>MSSIEPISDGPPPGLFFAGSDDEDDGENADAMSVTDLADQLATEMDANPPLSSSAHQSPQPSSSKSSPMIQKLFLDDDDDDEDKEIPIEVDIPSPKKRQASEADDSDIEIIEKPATFRERERKETFLSTSSKVPAGKATSESPPPATKKRRLSSSQTNHLAVNVSDFPPTYLGEVLVPNAWSNVSGKGYVKANDHILVKRDVDDPVPGLSKSKLTNRSNEKTRSDGKKQITLATMLKAPPPKATRKKKSDTIVRLVNKKGFEFGRLPTDISWWISKLLELNMVEIRAIMTDCPERLTTGISLIVTLHIYIIGPAFRPIKTSIGAEPNPAQLGFNEGLETQEESSLRERKDAVLRLFDVVGLKPQAGVNIKGKQLDPKLHEKALNLARRPGKKVREVVGDGEEIEVDDVEDLSKKDLDTIYSKAQHNDRQMGTMEPAESFALTLRNYQKQALLWMRSLETGAMDARDASSMHPLWSEYSFPLEPSMDGTIDLTADEKLFYFNPYSGELSLAFPKAERNCKGGILADEMGMGKTIMLSALIQTSPPSPEDNVAAPSKSKQLKLDNAFRAKNQRKAHTSKPPSATLIVAPTSLLNQWSEELIRSSKPGALDVFIWHGQNRLQLESLIEGNDEEDKAIKVVITSYGVLASEHAKNQSPVFDIEWLRVILDEAHACKSRTSKTAKAVYALSARRRWAVTGTPIVNRLEDLYSLLKFLDFKPWSEFAFFRSFITLPFMSCDPKALEIVQVILESILLRREKTMTDSDGNRIVDLPPKEVIVEELEFSPLERKIYDSIYCSVKANFDQLDAKGLVSKNFTHILAMLMRLRRAVLHPDLVLTNDEQRALSPVKDGPIDVDSLIKRFAEDESSTFADEFIANLNGDDIRECPICFNEMEVPMVVPKCMHQFCKDCIVAHIGICEQRNQEANCPTCTAGPIKSTELMEIVKKEKHPTSSQPEASGSDVVLRRNDFRSSTKLDALLQNLRRLRDQDSSFRAVVFSQFTSFLDLIQAALEREELDHYRFDGTMDMKKKNAAVNGFKAASKKPKVLIISLKAGGVGLNLTIANHVFMMDCWWNAAIENQAIDRVHRIGQDKTVYVKHFIVSKTIENRILKIQKRKTAIINEAFRGSGKGDSESIQNLKLMFGDEAD</sequence>
<dbReference type="Gene3D" id="3.40.50.300">
    <property type="entry name" value="P-loop containing nucleotide triphosphate hydrolases"/>
    <property type="match status" value="2"/>
</dbReference>
<evidence type="ECO:0000256" key="3">
    <source>
        <dbReference type="ARBA" id="ARBA00022723"/>
    </source>
</evidence>
<dbReference type="OrthoDB" id="448448at2759"/>
<keyword evidence="3" id="KW-0479">Metal-binding</keyword>
<dbReference type="GO" id="GO:0005634">
    <property type="term" value="C:nucleus"/>
    <property type="evidence" value="ECO:0007669"/>
    <property type="project" value="UniProtKB-SubCell"/>
</dbReference>
<keyword evidence="8" id="KW-0347">Helicase</keyword>
<dbReference type="SMART" id="SM00490">
    <property type="entry name" value="HELICc"/>
    <property type="match status" value="1"/>
</dbReference>
<evidence type="ECO:0000259" key="15">
    <source>
        <dbReference type="PROSITE" id="PS50089"/>
    </source>
</evidence>
<dbReference type="InterPro" id="IPR014905">
    <property type="entry name" value="HIRAN"/>
</dbReference>
<dbReference type="InterPro" id="IPR001841">
    <property type="entry name" value="Znf_RING"/>
</dbReference>
<dbReference type="PROSITE" id="PS51194">
    <property type="entry name" value="HELICASE_CTER"/>
    <property type="match status" value="1"/>
</dbReference>
<dbReference type="CDD" id="cd18793">
    <property type="entry name" value="SF2_C_SNF"/>
    <property type="match status" value="1"/>
</dbReference>
<dbReference type="GO" id="GO:0008094">
    <property type="term" value="F:ATP-dependent activity, acting on DNA"/>
    <property type="evidence" value="ECO:0007669"/>
    <property type="project" value="TreeGrafter"/>
</dbReference>
<dbReference type="GO" id="GO:0008270">
    <property type="term" value="F:zinc ion binding"/>
    <property type="evidence" value="ECO:0007669"/>
    <property type="project" value="UniProtKB-KW"/>
</dbReference>
<evidence type="ECO:0000256" key="2">
    <source>
        <dbReference type="ARBA" id="ARBA00007025"/>
    </source>
</evidence>
<feature type="domain" description="Helicase ATP-binding" evidence="16">
    <location>
        <begin position="512"/>
        <end position="715"/>
    </location>
</feature>
<dbReference type="GO" id="GO:0004386">
    <property type="term" value="F:helicase activity"/>
    <property type="evidence" value="ECO:0007669"/>
    <property type="project" value="UniProtKB-KW"/>
</dbReference>
<evidence type="ECO:0000259" key="17">
    <source>
        <dbReference type="PROSITE" id="PS51194"/>
    </source>
</evidence>
<evidence type="ECO:0000256" key="7">
    <source>
        <dbReference type="ARBA" id="ARBA00022801"/>
    </source>
</evidence>
<dbReference type="Pfam" id="PF00271">
    <property type="entry name" value="Helicase_C"/>
    <property type="match status" value="1"/>
</dbReference>
<dbReference type="Proteomes" id="UP000807469">
    <property type="component" value="Unassembled WGS sequence"/>
</dbReference>
<keyword evidence="5" id="KW-0227">DNA damage</keyword>
<dbReference type="SUPFAM" id="SSF57850">
    <property type="entry name" value="RING/U-box"/>
    <property type="match status" value="1"/>
</dbReference>
<keyword evidence="7" id="KW-0378">Hydrolase</keyword>
<dbReference type="Pfam" id="PF08797">
    <property type="entry name" value="HIRAN"/>
    <property type="match status" value="1"/>
</dbReference>
<dbReference type="Pfam" id="PF00097">
    <property type="entry name" value="zf-C3HC4"/>
    <property type="match status" value="1"/>
</dbReference>
<dbReference type="GO" id="GO:0016818">
    <property type="term" value="F:hydrolase activity, acting on acid anhydrides, in phosphorus-containing anhydrides"/>
    <property type="evidence" value="ECO:0007669"/>
    <property type="project" value="InterPro"/>
</dbReference>
<dbReference type="Gene3D" id="3.30.40.10">
    <property type="entry name" value="Zinc/RING finger domain, C3HC4 (zinc finger)"/>
    <property type="match status" value="1"/>
</dbReference>
<dbReference type="AlphaFoldDB" id="A0A9P6D848"/>
<evidence type="ECO:0000313" key="19">
    <source>
        <dbReference type="Proteomes" id="UP000807469"/>
    </source>
</evidence>
<keyword evidence="19" id="KW-1185">Reference proteome</keyword>
<keyword evidence="11" id="KW-0234">DNA repair</keyword>
<dbReference type="PROSITE" id="PS50089">
    <property type="entry name" value="ZF_RING_2"/>
    <property type="match status" value="1"/>
</dbReference>
<evidence type="ECO:0000256" key="4">
    <source>
        <dbReference type="ARBA" id="ARBA00022741"/>
    </source>
</evidence>
<keyword evidence="9" id="KW-0862">Zinc</keyword>
<name>A0A9P6D848_9AGAR</name>
<dbReference type="InterPro" id="IPR000330">
    <property type="entry name" value="SNF2_N"/>
</dbReference>
<feature type="compositionally biased region" description="Low complexity" evidence="14">
    <location>
        <begin position="49"/>
        <end position="68"/>
    </location>
</feature>
<gene>
    <name evidence="18" type="ORF">BDN70DRAFT_869953</name>
</gene>
<dbReference type="SMART" id="SM00487">
    <property type="entry name" value="DEXDc"/>
    <property type="match status" value="1"/>
</dbReference>
<protein>
    <submittedName>
        <fullName evidence="18">RAD5-like protein</fullName>
    </submittedName>
</protein>
<feature type="region of interest" description="Disordered" evidence="14">
    <location>
        <begin position="207"/>
        <end position="226"/>
    </location>
</feature>
<evidence type="ECO:0000313" key="18">
    <source>
        <dbReference type="EMBL" id="KAF9486415.1"/>
    </source>
</evidence>
<dbReference type="InterPro" id="IPR049730">
    <property type="entry name" value="SNF2/RAD54-like_C"/>
</dbReference>
<comment type="caution">
    <text evidence="18">The sequence shown here is derived from an EMBL/GenBank/DDBJ whole genome shotgun (WGS) entry which is preliminary data.</text>
</comment>
<evidence type="ECO:0000256" key="6">
    <source>
        <dbReference type="ARBA" id="ARBA00022771"/>
    </source>
</evidence>
<dbReference type="InterPro" id="IPR001650">
    <property type="entry name" value="Helicase_C-like"/>
</dbReference>
<keyword evidence="10" id="KW-0067">ATP-binding</keyword>
<keyword evidence="4" id="KW-0547">Nucleotide-binding</keyword>
<evidence type="ECO:0000256" key="8">
    <source>
        <dbReference type="ARBA" id="ARBA00022806"/>
    </source>
</evidence>
<evidence type="ECO:0000256" key="11">
    <source>
        <dbReference type="ARBA" id="ARBA00023204"/>
    </source>
</evidence>
<comment type="similarity">
    <text evidence="2">Belongs to the SNF2/RAD54 helicase family.</text>
</comment>
<proteinExistence type="inferred from homology"/>
<comment type="subcellular location">
    <subcellularLocation>
        <location evidence="1">Nucleus</location>
    </subcellularLocation>
</comment>
<keyword evidence="12" id="KW-0539">Nucleus</keyword>
<accession>A0A9P6D848</accession>
<dbReference type="SUPFAM" id="SSF52540">
    <property type="entry name" value="P-loop containing nucleoside triphosphate hydrolases"/>
    <property type="match status" value="2"/>
</dbReference>
<dbReference type="PANTHER" id="PTHR45626:SF22">
    <property type="entry name" value="DNA REPAIR PROTEIN RAD5"/>
    <property type="match status" value="1"/>
</dbReference>
<dbReference type="PROSITE" id="PS00518">
    <property type="entry name" value="ZF_RING_1"/>
    <property type="match status" value="1"/>
</dbReference>
<evidence type="ECO:0000256" key="14">
    <source>
        <dbReference type="SAM" id="MobiDB-lite"/>
    </source>
</evidence>
<dbReference type="Gene3D" id="3.40.50.10810">
    <property type="entry name" value="Tandem AAA-ATPase domain"/>
    <property type="match status" value="1"/>
</dbReference>
<dbReference type="SMART" id="SM00910">
    <property type="entry name" value="HIRAN"/>
    <property type="match status" value="1"/>
</dbReference>
<dbReference type="CDD" id="cd18008">
    <property type="entry name" value="DEXDc_SHPRH-like"/>
    <property type="match status" value="1"/>
</dbReference>
<evidence type="ECO:0000256" key="5">
    <source>
        <dbReference type="ARBA" id="ARBA00022763"/>
    </source>
</evidence>
<evidence type="ECO:0000256" key="13">
    <source>
        <dbReference type="PROSITE-ProRule" id="PRU00175"/>
    </source>
</evidence>
<dbReference type="EMBL" id="MU155130">
    <property type="protein sequence ID" value="KAF9486415.1"/>
    <property type="molecule type" value="Genomic_DNA"/>
</dbReference>
<dbReference type="SMART" id="SM00184">
    <property type="entry name" value="RING"/>
    <property type="match status" value="1"/>
</dbReference>
<feature type="region of interest" description="Disordered" evidence="14">
    <location>
        <begin position="1"/>
        <end position="157"/>
    </location>
</feature>
<reference evidence="18" key="1">
    <citation type="submission" date="2020-11" db="EMBL/GenBank/DDBJ databases">
        <authorList>
            <consortium name="DOE Joint Genome Institute"/>
            <person name="Ahrendt S."/>
            <person name="Riley R."/>
            <person name="Andreopoulos W."/>
            <person name="Labutti K."/>
            <person name="Pangilinan J."/>
            <person name="Ruiz-Duenas F.J."/>
            <person name="Barrasa J.M."/>
            <person name="Sanchez-Garcia M."/>
            <person name="Camarero S."/>
            <person name="Miyauchi S."/>
            <person name="Serrano A."/>
            <person name="Linde D."/>
            <person name="Babiker R."/>
            <person name="Drula E."/>
            <person name="Ayuso-Fernandez I."/>
            <person name="Pacheco R."/>
            <person name="Padilla G."/>
            <person name="Ferreira P."/>
            <person name="Barriuso J."/>
            <person name="Kellner H."/>
            <person name="Castanera R."/>
            <person name="Alfaro M."/>
            <person name="Ramirez L."/>
            <person name="Pisabarro A.G."/>
            <person name="Kuo A."/>
            <person name="Tritt A."/>
            <person name="Lipzen A."/>
            <person name="He G."/>
            <person name="Yan M."/>
            <person name="Ng V."/>
            <person name="Cullen D."/>
            <person name="Martin F."/>
            <person name="Rosso M.-N."/>
            <person name="Henrissat B."/>
            <person name="Hibbett D."/>
            <person name="Martinez A.T."/>
            <person name="Grigoriev I.V."/>
        </authorList>
    </citation>
    <scope>NUCLEOTIDE SEQUENCE</scope>
    <source>
        <strain evidence="18">CIRM-BRFM 674</strain>
    </source>
</reference>
<feature type="domain" description="Helicase C-terminal" evidence="17">
    <location>
        <begin position="973"/>
        <end position="1135"/>
    </location>
</feature>
<dbReference type="Pfam" id="PF00176">
    <property type="entry name" value="SNF2-rel_dom"/>
    <property type="match status" value="1"/>
</dbReference>
<dbReference type="PROSITE" id="PS51192">
    <property type="entry name" value="HELICASE_ATP_BIND_1"/>
    <property type="match status" value="1"/>
</dbReference>
<dbReference type="GO" id="GO:0003676">
    <property type="term" value="F:nucleic acid binding"/>
    <property type="evidence" value="ECO:0007669"/>
    <property type="project" value="InterPro"/>
</dbReference>
<dbReference type="InterPro" id="IPR013083">
    <property type="entry name" value="Znf_RING/FYVE/PHD"/>
</dbReference>
<evidence type="ECO:0000256" key="1">
    <source>
        <dbReference type="ARBA" id="ARBA00004123"/>
    </source>
</evidence>
<dbReference type="InterPro" id="IPR050628">
    <property type="entry name" value="SNF2_RAD54_helicase_TF"/>
</dbReference>
<evidence type="ECO:0000256" key="9">
    <source>
        <dbReference type="ARBA" id="ARBA00022833"/>
    </source>
</evidence>
<dbReference type="InterPro" id="IPR038718">
    <property type="entry name" value="SNF2-like_sf"/>
</dbReference>
<dbReference type="InterPro" id="IPR027417">
    <property type="entry name" value="P-loop_NTPase"/>
</dbReference>
<feature type="compositionally biased region" description="Basic and acidic residues" evidence="14">
    <location>
        <begin position="110"/>
        <end position="125"/>
    </location>
</feature>
<dbReference type="InterPro" id="IPR014001">
    <property type="entry name" value="Helicase_ATP-bd"/>
</dbReference>
<evidence type="ECO:0000256" key="10">
    <source>
        <dbReference type="ARBA" id="ARBA00022840"/>
    </source>
</evidence>
<evidence type="ECO:0000259" key="16">
    <source>
        <dbReference type="PROSITE" id="PS51192"/>
    </source>
</evidence>
<evidence type="ECO:0000256" key="12">
    <source>
        <dbReference type="ARBA" id="ARBA00023242"/>
    </source>
</evidence>
<dbReference type="InterPro" id="IPR018957">
    <property type="entry name" value="Znf_C3HC4_RING-type"/>
</dbReference>
<dbReference type="GO" id="GO:0006281">
    <property type="term" value="P:DNA repair"/>
    <property type="evidence" value="ECO:0007669"/>
    <property type="project" value="UniProtKB-KW"/>
</dbReference>